<dbReference type="SMART" id="SM00342">
    <property type="entry name" value="HTH_ARAC"/>
    <property type="match status" value="1"/>
</dbReference>
<dbReference type="OrthoDB" id="186135at2"/>
<sequence length="246" mass="26379">MTSADTPALAGDTPLSPLTLALNTSRGLFLSGLQFPYPTDIKVVSGKLTLAGASAFPRQLSAGSSTLVPANHRFDLLLLPATGVATTGRCQIALDRASTHHGDSRRLLSREAARLVFESPADAWTVALLAERLSISVTRLRARLFVENAGASYIIRTQRIQHALTMLLTTDLPLARIAASSGWPNSRALKLALRDGLLLDPKQIERVQPKPATRSLPEKRFWRASPLLLSGGSRNSRTSGANGISN</sequence>
<evidence type="ECO:0000313" key="3">
    <source>
        <dbReference type="Proteomes" id="UP000272778"/>
    </source>
</evidence>
<dbReference type="Gene3D" id="1.10.10.60">
    <property type="entry name" value="Homeodomain-like"/>
    <property type="match status" value="1"/>
</dbReference>
<evidence type="ECO:0000313" key="2">
    <source>
        <dbReference type="EMBL" id="RQH05044.1"/>
    </source>
</evidence>
<reference evidence="2 3" key="1">
    <citation type="submission" date="2018-11" db="EMBL/GenBank/DDBJ databases">
        <title>Paraburkholderia sp. DHOA04, isolated from soil.</title>
        <authorList>
            <person name="Gao Z.-H."/>
            <person name="Qiu L.-H."/>
            <person name="Fu J.-C."/>
        </authorList>
    </citation>
    <scope>NUCLEOTIDE SEQUENCE [LARGE SCALE GENOMIC DNA]</scope>
    <source>
        <strain evidence="2 3">DHOA04</strain>
    </source>
</reference>
<feature type="domain" description="HTH araC/xylS-type" evidence="1">
    <location>
        <begin position="110"/>
        <end position="207"/>
    </location>
</feature>
<protein>
    <recommendedName>
        <fullName evidence="1">HTH araC/xylS-type domain-containing protein</fullName>
    </recommendedName>
</protein>
<dbReference type="Proteomes" id="UP000272778">
    <property type="component" value="Unassembled WGS sequence"/>
</dbReference>
<dbReference type="EMBL" id="RQIS01000011">
    <property type="protein sequence ID" value="RQH05044.1"/>
    <property type="molecule type" value="Genomic_DNA"/>
</dbReference>
<gene>
    <name evidence="2" type="ORF">D1Y85_16730</name>
</gene>
<dbReference type="AlphaFoldDB" id="A0A3N6MMH3"/>
<comment type="caution">
    <text evidence="2">The sequence shown here is derived from an EMBL/GenBank/DDBJ whole genome shotgun (WGS) entry which is preliminary data.</text>
</comment>
<proteinExistence type="predicted"/>
<dbReference type="PROSITE" id="PS01124">
    <property type="entry name" value="HTH_ARAC_FAMILY_2"/>
    <property type="match status" value="1"/>
</dbReference>
<keyword evidence="3" id="KW-1185">Reference proteome</keyword>
<dbReference type="GO" id="GO:0003700">
    <property type="term" value="F:DNA-binding transcription factor activity"/>
    <property type="evidence" value="ECO:0007669"/>
    <property type="project" value="InterPro"/>
</dbReference>
<dbReference type="RefSeq" id="WP_124152178.1">
    <property type="nucleotide sequence ID" value="NZ_RQIS01000011.1"/>
</dbReference>
<accession>A0A3N6MMH3</accession>
<dbReference type="InterPro" id="IPR018060">
    <property type="entry name" value="HTH_AraC"/>
</dbReference>
<dbReference type="GO" id="GO:0043565">
    <property type="term" value="F:sequence-specific DNA binding"/>
    <property type="evidence" value="ECO:0007669"/>
    <property type="project" value="InterPro"/>
</dbReference>
<organism evidence="2 3">
    <name type="scientific">Paraburkholderia dinghuensis</name>
    <dbReference type="NCBI Taxonomy" id="2305225"/>
    <lineage>
        <taxon>Bacteria</taxon>
        <taxon>Pseudomonadati</taxon>
        <taxon>Pseudomonadota</taxon>
        <taxon>Betaproteobacteria</taxon>
        <taxon>Burkholderiales</taxon>
        <taxon>Burkholderiaceae</taxon>
        <taxon>Paraburkholderia</taxon>
    </lineage>
</organism>
<evidence type="ECO:0000259" key="1">
    <source>
        <dbReference type="PROSITE" id="PS01124"/>
    </source>
</evidence>
<name>A0A3N6MMH3_9BURK</name>